<dbReference type="EMBL" id="JANBUJ010000364">
    <property type="protein sequence ID" value="KAJ2772488.1"/>
    <property type="molecule type" value="Genomic_DNA"/>
</dbReference>
<keyword evidence="2" id="KW-1185">Reference proteome</keyword>
<organism evidence="1 2">
    <name type="scientific">Coemansia nantahalensis</name>
    <dbReference type="NCBI Taxonomy" id="2789366"/>
    <lineage>
        <taxon>Eukaryota</taxon>
        <taxon>Fungi</taxon>
        <taxon>Fungi incertae sedis</taxon>
        <taxon>Zoopagomycota</taxon>
        <taxon>Kickxellomycotina</taxon>
        <taxon>Kickxellomycetes</taxon>
        <taxon>Kickxellales</taxon>
        <taxon>Kickxellaceae</taxon>
        <taxon>Coemansia</taxon>
    </lineage>
</organism>
<proteinExistence type="predicted"/>
<gene>
    <name evidence="1" type="ORF">IWQ57_001746</name>
</gene>
<dbReference type="Proteomes" id="UP001140234">
    <property type="component" value="Unassembled WGS sequence"/>
</dbReference>
<accession>A0ACC1K342</accession>
<evidence type="ECO:0000313" key="1">
    <source>
        <dbReference type="EMBL" id="KAJ2772488.1"/>
    </source>
</evidence>
<sequence>STVPTVLARELVQRYSQGCAELSQFAEYFAKRGAAVGALAHVVAELQSEAAAQARLHHHLAERIRTQVVEPLEGFARGDAWRAARDASQRVHQLASDMRSCHDQIPKLSVRAAAKAPRASQQERLDAEKRRLLVLQQEWQLEIAGLVAEFESVDAARFEHVRESVLKYEHYRSEFFKATQTRSSAVAAAAQGLRPQARVAAAVARPTTAGQAAAGAAHDSSAELPLPDDTSDKSATRGFLKLGIFRSKTKRVKKKASAASHSVASSDMSVSRGASGSIESPEMGGPAAILGVRSAHELGTADAGVQDVAADVAAHPQTLGRNSSSFASSPSPQHSDRNVGDNGPGVSAHESSGDAAEWVITGHTQDSPGRQLVDQELSADSLVHVSRLSVIDETSDKTHSSPMPAQHDASPSPAQAQHDPPALSTPNGQDEAADTTATPEPPVPESRSLPPSRFDDVFTSLEPQGPPGPHSDDAGGAAVAAADVRRAPSAPLGGAQVDLDSAFAVPSLVRSQTAAKPEPSADARPASVGHRHNASLGQIGGPSAASAAQESDDEGAEVEHSFRVNFSIRKRAIQDNPDETRAALSRVATMLRAAPSARRRNRREVRTVYVDSDARSPAQAAAIVGSDQPEAAQELPAAAVPSLAPEKILESAFGPMPGTPGGGSAQLPEEGAGDGPECEIPVATATASAIEAPTTLSIPEAAGGKGVTSTPVDDQAERDAERTVAADQASQPPPPPTHRGDSSIRRRAPPPPPPPAAVSHPSFSGAPATQPQPQPAGQESDASSSDSDAISDSEELPLAQSPPPQPPSQVPAHRGRRAGANSGPPPISMEVLEVLDFGVVRNERFEDEAEYRVVGEIAMNIQGSVNPLELAPLRICVDRAKATQWVANPAVVVLDASLTATMGDGREWYRFVRPNLFAQAAGAQRVAVFKFECTGNGTRVLPMHIIVASTAGDDECGVMVFCEPNPQGCFGGSVVEEPAVLLGLTGEVASQASRPTAVWFRERSSLLWNLDAMHVPSADQPSEAALRAAVQTLAVKAQGTGVQAGTVALRFVARGARIVDIPLGIVRVASGPQAAQTLVDGPAAQVVRSGKCTYRTVIDVLNHSPQTQDPVEHGSSDDDRTSDAQQSSSDANPFRPYAEPVGGPHNDVQSPLDALRSAGRQFAGDPLRVAGFSADARALEELEAAQMDYDGQLDTAQAATELAKFAGYRYLATLAANPFSVAQTLLQAQYLPAAARASRGAQPARSTDSDEAPDPDDPGYYEYLRARHAGGGEAYRAAGRAHVDHQGYIVGGHERGGGDVGRPGYQLEALPTAKLTVLRRLVGHPTEGFLSMFKGALTQWTYDMLHLLLQPTVEGALNEMLGLYDSAPMATYIDSSAPSALTLVASSVLIGWLLSPLELVRARLVVQSASPIHRKYRGLVHALRTVAREEGGLLALYLSPYHLVPTLVKHTLDPVFRGMGAFAIDRATGIDPYDHPAAFAVCGLAWKTIAATVMLPIDTVRMRLLVQPRYAVMASATAARLKTAAGDCPPDGFREFRACVALSPVPYTGMVNCAWRIITEEGEGLAAMQKRHAAALADGDETRRYASNVGHYGLRGLYPGLALQLVANVAIFGLGLFGSDDIEIAL</sequence>
<evidence type="ECO:0000313" key="2">
    <source>
        <dbReference type="Proteomes" id="UP001140234"/>
    </source>
</evidence>
<feature type="non-terminal residue" evidence="1">
    <location>
        <position position="1"/>
    </location>
</feature>
<reference evidence="1" key="1">
    <citation type="submission" date="2022-07" db="EMBL/GenBank/DDBJ databases">
        <title>Phylogenomic reconstructions and comparative analyses of Kickxellomycotina fungi.</title>
        <authorList>
            <person name="Reynolds N.K."/>
            <person name="Stajich J.E."/>
            <person name="Barry K."/>
            <person name="Grigoriev I.V."/>
            <person name="Crous P."/>
            <person name="Smith M.E."/>
        </authorList>
    </citation>
    <scope>NUCLEOTIDE SEQUENCE</scope>
    <source>
        <strain evidence="1">CBS 109366</strain>
    </source>
</reference>
<comment type="caution">
    <text evidence="1">The sequence shown here is derived from an EMBL/GenBank/DDBJ whole genome shotgun (WGS) entry which is preliminary data.</text>
</comment>
<name>A0ACC1K342_9FUNG</name>
<protein>
    <submittedName>
        <fullName evidence="1">Uncharacterized protein</fullName>
    </submittedName>
</protein>